<feature type="region of interest" description="Disordered" evidence="1">
    <location>
        <begin position="382"/>
        <end position="401"/>
    </location>
</feature>
<dbReference type="InterPro" id="IPR002656">
    <property type="entry name" value="Acyl_transf_3_dom"/>
</dbReference>
<feature type="transmembrane region" description="Helical" evidence="2">
    <location>
        <begin position="274"/>
        <end position="292"/>
    </location>
</feature>
<protein>
    <submittedName>
        <fullName evidence="4">Acyltransferase family protein</fullName>
        <ecNumber evidence="4">2.3.-.-</ecNumber>
    </submittedName>
</protein>
<keyword evidence="5" id="KW-1185">Reference proteome</keyword>
<keyword evidence="2" id="KW-1133">Transmembrane helix</keyword>
<evidence type="ECO:0000256" key="2">
    <source>
        <dbReference type="SAM" id="Phobius"/>
    </source>
</evidence>
<dbReference type="Pfam" id="PF01757">
    <property type="entry name" value="Acyl_transf_3"/>
    <property type="match status" value="1"/>
</dbReference>
<feature type="transmembrane region" description="Helical" evidence="2">
    <location>
        <begin position="313"/>
        <end position="332"/>
    </location>
</feature>
<dbReference type="EC" id="2.3.-.-" evidence="4"/>
<proteinExistence type="predicted"/>
<evidence type="ECO:0000313" key="4">
    <source>
        <dbReference type="EMBL" id="MFC4961975.1"/>
    </source>
</evidence>
<dbReference type="EMBL" id="JBHSIZ010000054">
    <property type="protein sequence ID" value="MFC4961975.1"/>
    <property type="molecule type" value="Genomic_DNA"/>
</dbReference>
<feature type="compositionally biased region" description="Low complexity" evidence="1">
    <location>
        <begin position="382"/>
        <end position="394"/>
    </location>
</feature>
<feature type="transmembrane region" description="Helical" evidence="2">
    <location>
        <begin position="134"/>
        <end position="158"/>
    </location>
</feature>
<comment type="caution">
    <text evidence="4">The sequence shown here is derived from an EMBL/GenBank/DDBJ whole genome shotgun (WGS) entry which is preliminary data.</text>
</comment>
<feature type="transmembrane region" description="Helical" evidence="2">
    <location>
        <begin position="338"/>
        <end position="359"/>
    </location>
</feature>
<dbReference type="Proteomes" id="UP001595834">
    <property type="component" value="Unassembled WGS sequence"/>
</dbReference>
<reference evidence="5" key="1">
    <citation type="journal article" date="2019" name="Int. J. Syst. Evol. Microbiol.">
        <title>The Global Catalogue of Microorganisms (GCM) 10K type strain sequencing project: providing services to taxonomists for standard genome sequencing and annotation.</title>
        <authorList>
            <consortium name="The Broad Institute Genomics Platform"/>
            <consortium name="The Broad Institute Genome Sequencing Center for Infectious Disease"/>
            <person name="Wu L."/>
            <person name="Ma J."/>
        </authorList>
    </citation>
    <scope>NUCLEOTIDE SEQUENCE [LARGE SCALE GENOMIC DNA]</scope>
    <source>
        <strain evidence="5">CCM 7224</strain>
    </source>
</reference>
<dbReference type="PANTHER" id="PTHR23028:SF53">
    <property type="entry name" value="ACYL_TRANSF_3 DOMAIN-CONTAINING PROTEIN"/>
    <property type="match status" value="1"/>
</dbReference>
<feature type="domain" description="Acyltransferase 3" evidence="3">
    <location>
        <begin position="20"/>
        <end position="359"/>
    </location>
</feature>
<dbReference type="PANTHER" id="PTHR23028">
    <property type="entry name" value="ACETYLTRANSFERASE"/>
    <property type="match status" value="1"/>
</dbReference>
<sequence length="401" mass="44025">MDPHPEPKTPARPIRQLNSIAAARLVPSFCILASHLSFENVFKDGTTQGAYYRIFNPLGFNSVSFFIVLSGFILTWISIDRAPGPGFKTKRLLRILPVHFITWAVIVCAFGALLPKKSLAATLTLLQGWIPDHSVYFSVNAPAWTLSTEIVLYLAFPWIHRFLTGRTTDFLLTALVGLVAVLVLLPAVLQSLPDGATFSNAAFSERGRLVDVSEWKYWLVYISPFTRFLEALCGVLTCLLVVRGKWPKSVLLPSLLLVAAVVAEELWAPFLMTLSAFTIVPVVLLIGSLAAREIGSRTTTSKIVGKVSALGKYTFGIYMYQWVLILLCEQYLRPWGNSLLSGILLIAVFYAVCLAISVLSNRWIETPVNSFMRPNIAARAAARPGGPRTASPAPERATAGS</sequence>
<evidence type="ECO:0000313" key="5">
    <source>
        <dbReference type="Proteomes" id="UP001595834"/>
    </source>
</evidence>
<feature type="transmembrane region" description="Helical" evidence="2">
    <location>
        <begin position="58"/>
        <end position="79"/>
    </location>
</feature>
<feature type="transmembrane region" description="Helical" evidence="2">
    <location>
        <begin position="21"/>
        <end position="38"/>
    </location>
</feature>
<gene>
    <name evidence="4" type="ORF">ACFPFX_37415</name>
</gene>
<keyword evidence="2" id="KW-0812">Transmembrane</keyword>
<organism evidence="4 5">
    <name type="scientific">Streptomyces mauvecolor</name>
    <dbReference type="NCBI Taxonomy" id="58345"/>
    <lineage>
        <taxon>Bacteria</taxon>
        <taxon>Bacillati</taxon>
        <taxon>Actinomycetota</taxon>
        <taxon>Actinomycetes</taxon>
        <taxon>Kitasatosporales</taxon>
        <taxon>Streptomycetaceae</taxon>
        <taxon>Streptomyces</taxon>
    </lineage>
</organism>
<keyword evidence="2" id="KW-0472">Membrane</keyword>
<accession>A0ABV9UXN0</accession>
<keyword evidence="4" id="KW-0012">Acyltransferase</keyword>
<name>A0ABV9UXN0_9ACTN</name>
<evidence type="ECO:0000256" key="1">
    <source>
        <dbReference type="SAM" id="MobiDB-lite"/>
    </source>
</evidence>
<dbReference type="GO" id="GO:0016746">
    <property type="term" value="F:acyltransferase activity"/>
    <property type="evidence" value="ECO:0007669"/>
    <property type="project" value="UniProtKB-KW"/>
</dbReference>
<keyword evidence="4" id="KW-0808">Transferase</keyword>
<feature type="transmembrane region" description="Helical" evidence="2">
    <location>
        <begin position="218"/>
        <end position="242"/>
    </location>
</feature>
<dbReference type="RefSeq" id="WP_344374727.1">
    <property type="nucleotide sequence ID" value="NZ_BAAASQ010000009.1"/>
</dbReference>
<feature type="transmembrane region" description="Helical" evidence="2">
    <location>
        <begin position="170"/>
        <end position="189"/>
    </location>
</feature>
<feature type="transmembrane region" description="Helical" evidence="2">
    <location>
        <begin position="249"/>
        <end position="268"/>
    </location>
</feature>
<dbReference type="InterPro" id="IPR050879">
    <property type="entry name" value="Acyltransferase_3"/>
</dbReference>
<feature type="transmembrane region" description="Helical" evidence="2">
    <location>
        <begin position="91"/>
        <end position="114"/>
    </location>
</feature>
<evidence type="ECO:0000259" key="3">
    <source>
        <dbReference type="Pfam" id="PF01757"/>
    </source>
</evidence>